<sequence length="152" mass="18332">MNKQGLYKRYDFLLPPKFDGGYLIIALYDKLKNREIEEYFTQKEINEILTDIKTDFNLDSVRQWSNIKDNLFHYFLRSHPDEPWKYYLTDYAKNVVDLMISKLENPYKNHPLKKVFRIHLSYVTVKSRPLKSLKESSEGYSFKVRRKLSPII</sequence>
<evidence type="ECO:0000313" key="2">
    <source>
        <dbReference type="Proteomes" id="UP001485459"/>
    </source>
</evidence>
<accession>A0ABZ2YUA7</accession>
<proteinExistence type="predicted"/>
<reference evidence="2" key="1">
    <citation type="submission" date="2024-03" db="EMBL/GenBank/DDBJ databases">
        <title>Chitinophaga horti sp. nov., isolated from garden soil.</title>
        <authorList>
            <person name="Lee D.S."/>
            <person name="Han D.M."/>
            <person name="Baek J.H."/>
            <person name="Choi D.G."/>
            <person name="Jeon J.H."/>
            <person name="Jeon C.O."/>
        </authorList>
    </citation>
    <scope>NUCLEOTIDE SEQUENCE [LARGE SCALE GENOMIC DNA]</scope>
    <source>
        <strain evidence="2">GPA1</strain>
    </source>
</reference>
<dbReference type="RefSeq" id="WP_341837916.1">
    <property type="nucleotide sequence ID" value="NZ_CP149822.1"/>
</dbReference>
<organism evidence="1 2">
    <name type="scientific">Chitinophaga pollutisoli</name>
    <dbReference type="NCBI Taxonomy" id="3133966"/>
    <lineage>
        <taxon>Bacteria</taxon>
        <taxon>Pseudomonadati</taxon>
        <taxon>Bacteroidota</taxon>
        <taxon>Chitinophagia</taxon>
        <taxon>Chitinophagales</taxon>
        <taxon>Chitinophagaceae</taxon>
        <taxon>Chitinophaga</taxon>
    </lineage>
</organism>
<dbReference type="EMBL" id="CP149822">
    <property type="protein sequence ID" value="WZN43094.1"/>
    <property type="molecule type" value="Genomic_DNA"/>
</dbReference>
<dbReference type="Proteomes" id="UP001485459">
    <property type="component" value="Chromosome"/>
</dbReference>
<protein>
    <submittedName>
        <fullName evidence="1">Uncharacterized protein</fullName>
    </submittedName>
</protein>
<evidence type="ECO:0000313" key="1">
    <source>
        <dbReference type="EMBL" id="WZN43094.1"/>
    </source>
</evidence>
<name>A0ABZ2YUA7_9BACT</name>
<gene>
    <name evidence="1" type="ORF">WJU16_08615</name>
</gene>
<keyword evidence="2" id="KW-1185">Reference proteome</keyword>